<reference evidence="2" key="2">
    <citation type="submission" date="2015-01" db="EMBL/GenBank/DDBJ databases">
        <title>Evolutionary Origins and Diversification of the Mycorrhizal Mutualists.</title>
        <authorList>
            <consortium name="DOE Joint Genome Institute"/>
            <consortium name="Mycorrhizal Genomics Consortium"/>
            <person name="Kohler A."/>
            <person name="Kuo A."/>
            <person name="Nagy L.G."/>
            <person name="Floudas D."/>
            <person name="Copeland A."/>
            <person name="Barry K.W."/>
            <person name="Cichocki N."/>
            <person name="Veneault-Fourrey C."/>
            <person name="LaButti K."/>
            <person name="Lindquist E.A."/>
            <person name="Lipzen A."/>
            <person name="Lundell T."/>
            <person name="Morin E."/>
            <person name="Murat C."/>
            <person name="Riley R."/>
            <person name="Ohm R."/>
            <person name="Sun H."/>
            <person name="Tunlid A."/>
            <person name="Henrissat B."/>
            <person name="Grigoriev I.V."/>
            <person name="Hibbett D.S."/>
            <person name="Martin F."/>
        </authorList>
    </citation>
    <scope>NUCLEOTIDE SEQUENCE [LARGE SCALE GENOMIC DNA]</scope>
    <source>
        <strain evidence="2">Marx 270</strain>
    </source>
</reference>
<dbReference type="Proteomes" id="UP000054217">
    <property type="component" value="Unassembled WGS sequence"/>
</dbReference>
<gene>
    <name evidence="1" type="ORF">M404DRAFT_997997</name>
</gene>
<reference evidence="1 2" key="1">
    <citation type="submission" date="2014-04" db="EMBL/GenBank/DDBJ databases">
        <authorList>
            <consortium name="DOE Joint Genome Institute"/>
            <person name="Kuo A."/>
            <person name="Kohler A."/>
            <person name="Costa M.D."/>
            <person name="Nagy L.G."/>
            <person name="Floudas D."/>
            <person name="Copeland A."/>
            <person name="Barry K.W."/>
            <person name="Cichocki N."/>
            <person name="Veneault-Fourrey C."/>
            <person name="LaButti K."/>
            <person name="Lindquist E.A."/>
            <person name="Lipzen A."/>
            <person name="Lundell T."/>
            <person name="Morin E."/>
            <person name="Murat C."/>
            <person name="Sun H."/>
            <person name="Tunlid A."/>
            <person name="Henrissat B."/>
            <person name="Grigoriev I.V."/>
            <person name="Hibbett D.S."/>
            <person name="Martin F."/>
            <person name="Nordberg H.P."/>
            <person name="Cantor M.N."/>
            <person name="Hua S.X."/>
        </authorList>
    </citation>
    <scope>NUCLEOTIDE SEQUENCE [LARGE SCALE GENOMIC DNA]</scope>
    <source>
        <strain evidence="1 2">Marx 270</strain>
    </source>
</reference>
<keyword evidence="2" id="KW-1185">Reference proteome</keyword>
<organism evidence="1 2">
    <name type="scientific">Pisolithus tinctorius Marx 270</name>
    <dbReference type="NCBI Taxonomy" id="870435"/>
    <lineage>
        <taxon>Eukaryota</taxon>
        <taxon>Fungi</taxon>
        <taxon>Dikarya</taxon>
        <taxon>Basidiomycota</taxon>
        <taxon>Agaricomycotina</taxon>
        <taxon>Agaricomycetes</taxon>
        <taxon>Agaricomycetidae</taxon>
        <taxon>Boletales</taxon>
        <taxon>Sclerodermatineae</taxon>
        <taxon>Pisolithaceae</taxon>
        <taxon>Pisolithus</taxon>
    </lineage>
</organism>
<proteinExistence type="predicted"/>
<evidence type="ECO:0000313" key="1">
    <source>
        <dbReference type="EMBL" id="KIO07844.1"/>
    </source>
</evidence>
<evidence type="ECO:0000313" key="2">
    <source>
        <dbReference type="Proteomes" id="UP000054217"/>
    </source>
</evidence>
<dbReference type="EMBL" id="KN831959">
    <property type="protein sequence ID" value="KIO07844.1"/>
    <property type="molecule type" value="Genomic_DNA"/>
</dbReference>
<protein>
    <submittedName>
        <fullName evidence="1">Uncharacterized protein</fullName>
    </submittedName>
</protein>
<dbReference type="HOGENOM" id="CLU_2832199_0_0_1"/>
<sequence>MCCGHDLGGPWVPPRVLNIRDIHIWAGRRESVVQGKRKRSAFAIVRLLPQPTDGVPSVMGPFVQPA</sequence>
<dbReference type="AlphaFoldDB" id="A0A0C3PIE6"/>
<name>A0A0C3PIE6_PISTI</name>
<dbReference type="InParanoid" id="A0A0C3PIE6"/>
<accession>A0A0C3PIE6</accession>